<dbReference type="EMBL" id="FMZB01000002">
    <property type="protein sequence ID" value="SDC32123.1"/>
    <property type="molecule type" value="Genomic_DNA"/>
</dbReference>
<evidence type="ECO:0000313" key="1">
    <source>
        <dbReference type="EMBL" id="SDC32123.1"/>
    </source>
</evidence>
<keyword evidence="2" id="KW-1185">Reference proteome</keyword>
<proteinExistence type="predicted"/>
<gene>
    <name evidence="1" type="ORF">SAMN05421663_10267</name>
</gene>
<name>A0A1G6KMD0_9BACI</name>
<dbReference type="Proteomes" id="UP000198666">
    <property type="component" value="Unassembled WGS sequence"/>
</dbReference>
<organism evidence="1 2">
    <name type="scientific">Terribacillus halophilus</name>
    <dbReference type="NCBI Taxonomy" id="361279"/>
    <lineage>
        <taxon>Bacteria</taxon>
        <taxon>Bacillati</taxon>
        <taxon>Bacillota</taxon>
        <taxon>Bacilli</taxon>
        <taxon>Bacillales</taxon>
        <taxon>Bacillaceae</taxon>
        <taxon>Terribacillus</taxon>
    </lineage>
</organism>
<accession>A0A1G6KMD0</accession>
<evidence type="ECO:0000313" key="2">
    <source>
        <dbReference type="Proteomes" id="UP000198666"/>
    </source>
</evidence>
<reference evidence="2" key="1">
    <citation type="submission" date="2016-10" db="EMBL/GenBank/DDBJ databases">
        <authorList>
            <person name="Varghese N."/>
            <person name="Submissions S."/>
        </authorList>
    </citation>
    <scope>NUCLEOTIDE SEQUENCE [LARGE SCALE GENOMIC DNA]</scope>
    <source>
        <strain evidence="2">DSM 21620</strain>
    </source>
</reference>
<protein>
    <submittedName>
        <fullName evidence="1">Uncharacterized protein</fullName>
    </submittedName>
</protein>
<sequence>MGYYEPDCQKKTKRTYKCKEHDPCKEEEKHEKCECEDPCKGGTRWGASFLTPPSPPFPY</sequence>
<dbReference type="AlphaFoldDB" id="A0A1G6KMD0"/>
<dbReference type="STRING" id="361279.SAMN05421663_10267"/>